<gene>
    <name evidence="10" type="ORF">HF325_004637</name>
</gene>
<evidence type="ECO:0000256" key="7">
    <source>
        <dbReference type="ARBA" id="ARBA00023132"/>
    </source>
</evidence>
<keyword evidence="7 9" id="KW-0906">Nuclear pore complex</keyword>
<proteinExistence type="inferred from homology"/>
<evidence type="ECO:0000256" key="6">
    <source>
        <dbReference type="ARBA" id="ARBA00023010"/>
    </source>
</evidence>
<dbReference type="GO" id="GO:0031080">
    <property type="term" value="C:nuclear pore outer ring"/>
    <property type="evidence" value="ECO:0007669"/>
    <property type="project" value="TreeGrafter"/>
</dbReference>
<comment type="similarity">
    <text evidence="2 9">Belongs to the nucleoporin Nup85 family.</text>
</comment>
<dbReference type="AlphaFoldDB" id="A0A8H7GSC6"/>
<dbReference type="GO" id="GO:0031965">
    <property type="term" value="C:nuclear membrane"/>
    <property type="evidence" value="ECO:0007669"/>
    <property type="project" value="UniProtKB-UniRule"/>
</dbReference>
<evidence type="ECO:0000256" key="1">
    <source>
        <dbReference type="ARBA" id="ARBA00004567"/>
    </source>
</evidence>
<dbReference type="PANTHER" id="PTHR13373">
    <property type="entry name" value="FROUNT PROTEIN-RELATED"/>
    <property type="match status" value="1"/>
</dbReference>
<keyword evidence="4 9" id="KW-0509">mRNA transport</keyword>
<comment type="subcellular location">
    <subcellularLocation>
        <location evidence="1 9">Nucleus</location>
        <location evidence="1 9">Nuclear pore complex</location>
    </subcellularLocation>
</comment>
<keyword evidence="11" id="KW-1185">Reference proteome</keyword>
<dbReference type="GO" id="GO:0006606">
    <property type="term" value="P:protein import into nucleus"/>
    <property type="evidence" value="ECO:0007669"/>
    <property type="project" value="TreeGrafter"/>
</dbReference>
<dbReference type="EMBL" id="JACBPP010000006">
    <property type="protein sequence ID" value="KAF8000848.1"/>
    <property type="molecule type" value="Genomic_DNA"/>
</dbReference>
<evidence type="ECO:0000256" key="4">
    <source>
        <dbReference type="ARBA" id="ARBA00022816"/>
    </source>
</evidence>
<evidence type="ECO:0000313" key="10">
    <source>
        <dbReference type="EMBL" id="KAF8000848.1"/>
    </source>
</evidence>
<dbReference type="PANTHER" id="PTHR13373:SF21">
    <property type="entry name" value="NUCLEAR PORE COMPLEX PROTEIN NUP85"/>
    <property type="match status" value="1"/>
</dbReference>
<dbReference type="Proteomes" id="UP000649328">
    <property type="component" value="Unassembled WGS sequence"/>
</dbReference>
<dbReference type="InterPro" id="IPR011502">
    <property type="entry name" value="Nucleoporin_Nup85"/>
</dbReference>
<evidence type="ECO:0000256" key="5">
    <source>
        <dbReference type="ARBA" id="ARBA00022927"/>
    </source>
</evidence>
<dbReference type="GO" id="GO:0017056">
    <property type="term" value="F:structural constituent of nuclear pore"/>
    <property type="evidence" value="ECO:0007669"/>
    <property type="project" value="TreeGrafter"/>
</dbReference>
<evidence type="ECO:0000256" key="2">
    <source>
        <dbReference type="ARBA" id="ARBA00005573"/>
    </source>
</evidence>
<protein>
    <recommendedName>
        <fullName evidence="9">Nuclear pore complex protein Nup85</fullName>
    </recommendedName>
</protein>
<keyword evidence="3 9" id="KW-0813">Transport</keyword>
<dbReference type="OrthoDB" id="17644at2759"/>
<dbReference type="GO" id="GO:0006406">
    <property type="term" value="P:mRNA export from nucleus"/>
    <property type="evidence" value="ECO:0007669"/>
    <property type="project" value="TreeGrafter"/>
</dbReference>
<keyword evidence="9" id="KW-0472">Membrane</keyword>
<evidence type="ECO:0000256" key="8">
    <source>
        <dbReference type="ARBA" id="ARBA00023242"/>
    </source>
</evidence>
<evidence type="ECO:0000313" key="11">
    <source>
        <dbReference type="Proteomes" id="UP000649328"/>
    </source>
</evidence>
<reference evidence="10" key="1">
    <citation type="submission" date="2020-10" db="EMBL/GenBank/DDBJ databases">
        <title>The Whole-Genome Sequence of Metschnikowia persimmonesis, a Novel Endophytic Yeast Species Isolated from Medicinal Plant Diospyros kaki Thumb.</title>
        <authorList>
            <person name="Rahmat E."/>
            <person name="Kang Y."/>
        </authorList>
    </citation>
    <scope>NUCLEOTIDE SEQUENCE</scope>
    <source>
        <strain evidence="10">KIOM G15050</strain>
    </source>
</reference>
<keyword evidence="8 9" id="KW-0539">Nucleus</keyword>
<dbReference type="GO" id="GO:0045893">
    <property type="term" value="P:positive regulation of DNA-templated transcription"/>
    <property type="evidence" value="ECO:0007669"/>
    <property type="project" value="TreeGrafter"/>
</dbReference>
<accession>A0A8H7GSC6</accession>
<sequence>MQFEDIEMLEVPDDLSVTLETQTESISGSENGQLAPPKEYPSFQEWLLGERNIEFQFNAAEYKRSYKHPSDFGTAQAAYITKLYKSVEELAANNVTGVPAVKDVSDDEPIGVISSTKGFGADRMAQYHETLINSAFRKLVEAFAAYYETVKFQILDEDAQSYEKLACLLDCVQANWFALSERQKPEEILEWINKYDPKPENEFIDAVMYNTLTPYTHLQFWTSYMGALLARGMFEQAELSLKACKYEPLEHECPELYAIIQDLTVLVGNYQGMALKGQFAEWKYTVCEFRDNYKDMKSGITDLAHVTIALQIHDLLCLISGLPKTTASFVSTWYEMYGALALYQVRDDASVYADYYKLAIAEKGSNVSSDLEQAFRDVVSQKFLRVILAIDSYDPATAAYVSKLFELKGYFSSYYVDFTEKMLDSPADFDRRYVSDYLLTRHAYECLEVHELVPVGLGVLLTPIITASSQAAAHTKQVVSEFFAPIPMLDEMMTWSGRSQYVPKLNLASVVRKLFLQQGEKSLRDGHMFEALNMLVGSYDESSSAEESARALGEIQHIVWDLLFQDCLLNSTPVPDELLMDIVTNNTAPEFQIHPVIRQCIAPYAVLAEMFMALSSAKDFDANISRLFRLLRFKYLPRKFSPLLLAQFLPLFANHTFEMPQLIILTELIDAFETQWQADSEDANELYEFAIENVPQDVAHDWRVQLKDAGKSCPTVGKRLDQGIEGESCEQNCLDLHTIVMMIGLSY</sequence>
<evidence type="ECO:0000256" key="3">
    <source>
        <dbReference type="ARBA" id="ARBA00022448"/>
    </source>
</evidence>
<comment type="caution">
    <text evidence="10">The sequence shown here is derived from an EMBL/GenBank/DDBJ whole genome shotgun (WGS) entry which is preliminary data.</text>
</comment>
<keyword evidence="6 9" id="KW-0811">Translocation</keyword>
<name>A0A8H7GSC6_9ASCO</name>
<comment type="subunit">
    <text evidence="9">Component of the nuclear pore complex (NPC).</text>
</comment>
<organism evidence="10 11">
    <name type="scientific">Metschnikowia pulcherrima</name>
    <dbReference type="NCBI Taxonomy" id="27326"/>
    <lineage>
        <taxon>Eukaryota</taxon>
        <taxon>Fungi</taxon>
        <taxon>Dikarya</taxon>
        <taxon>Ascomycota</taxon>
        <taxon>Saccharomycotina</taxon>
        <taxon>Pichiomycetes</taxon>
        <taxon>Metschnikowiaceae</taxon>
        <taxon>Metschnikowia</taxon>
    </lineage>
</organism>
<comment type="function">
    <text evidence="9">Functions as a component of the nuclear pore complex (NPC).</text>
</comment>
<keyword evidence="5 9" id="KW-0653">Protein transport</keyword>
<dbReference type="Pfam" id="PF07575">
    <property type="entry name" value="Nucleopor_Nup85"/>
    <property type="match status" value="1"/>
</dbReference>
<evidence type="ECO:0000256" key="9">
    <source>
        <dbReference type="RuleBase" id="RU365073"/>
    </source>
</evidence>